<sequence>MDVAVSGADRAGEGNHQGASWWVSTTGGTRMKKLPFLLNGENDEEMPNPIPNLGLPCINLVQAQNKCEMDQNAIIVDPKTLLEAQLDSTLCKQQLHLVFTNGLHFKKWDPSDVVTLATYMVLDELGEGAWVFTLH</sequence>
<comment type="caution">
    <text evidence="2">The sequence shown here is derived from an EMBL/GenBank/DDBJ whole genome shotgun (WGS) entry which is preliminary data.</text>
</comment>
<gene>
    <name evidence="2" type="ORF">PIB30_045602</name>
</gene>
<dbReference type="EMBL" id="JASCZI010030487">
    <property type="protein sequence ID" value="MED6123048.1"/>
    <property type="molecule type" value="Genomic_DNA"/>
</dbReference>
<evidence type="ECO:0000256" key="1">
    <source>
        <dbReference type="SAM" id="MobiDB-lite"/>
    </source>
</evidence>
<dbReference type="Proteomes" id="UP001341840">
    <property type="component" value="Unassembled WGS sequence"/>
</dbReference>
<keyword evidence="3" id="KW-1185">Reference proteome</keyword>
<proteinExistence type="predicted"/>
<evidence type="ECO:0000313" key="2">
    <source>
        <dbReference type="EMBL" id="MED6123048.1"/>
    </source>
</evidence>
<organism evidence="2 3">
    <name type="scientific">Stylosanthes scabra</name>
    <dbReference type="NCBI Taxonomy" id="79078"/>
    <lineage>
        <taxon>Eukaryota</taxon>
        <taxon>Viridiplantae</taxon>
        <taxon>Streptophyta</taxon>
        <taxon>Embryophyta</taxon>
        <taxon>Tracheophyta</taxon>
        <taxon>Spermatophyta</taxon>
        <taxon>Magnoliopsida</taxon>
        <taxon>eudicotyledons</taxon>
        <taxon>Gunneridae</taxon>
        <taxon>Pentapetalae</taxon>
        <taxon>rosids</taxon>
        <taxon>fabids</taxon>
        <taxon>Fabales</taxon>
        <taxon>Fabaceae</taxon>
        <taxon>Papilionoideae</taxon>
        <taxon>50 kb inversion clade</taxon>
        <taxon>dalbergioids sensu lato</taxon>
        <taxon>Dalbergieae</taxon>
        <taxon>Pterocarpus clade</taxon>
        <taxon>Stylosanthes</taxon>
    </lineage>
</organism>
<evidence type="ECO:0000313" key="3">
    <source>
        <dbReference type="Proteomes" id="UP001341840"/>
    </source>
</evidence>
<name>A0ABU6RGY0_9FABA</name>
<feature type="region of interest" description="Disordered" evidence="1">
    <location>
        <begin position="1"/>
        <end position="22"/>
    </location>
</feature>
<protein>
    <submittedName>
        <fullName evidence="2">Uncharacterized protein</fullName>
    </submittedName>
</protein>
<accession>A0ABU6RGY0</accession>
<reference evidence="2 3" key="1">
    <citation type="journal article" date="2023" name="Plants (Basel)">
        <title>Bridging the Gap: Combining Genomics and Transcriptomics Approaches to Understand Stylosanthes scabra, an Orphan Legume from the Brazilian Caatinga.</title>
        <authorList>
            <person name="Ferreira-Neto J.R.C."/>
            <person name="da Silva M.D."/>
            <person name="Binneck E."/>
            <person name="de Melo N.F."/>
            <person name="da Silva R.H."/>
            <person name="de Melo A.L.T.M."/>
            <person name="Pandolfi V."/>
            <person name="Bustamante F.O."/>
            <person name="Brasileiro-Vidal A.C."/>
            <person name="Benko-Iseppon A.M."/>
        </authorList>
    </citation>
    <scope>NUCLEOTIDE SEQUENCE [LARGE SCALE GENOMIC DNA]</scope>
    <source>
        <tissue evidence="2">Leaves</tissue>
    </source>
</reference>